<keyword evidence="1" id="KW-0472">Membrane</keyword>
<keyword evidence="1" id="KW-0812">Transmembrane</keyword>
<name>A0A2N9AMR7_METEX</name>
<evidence type="ECO:0000256" key="1">
    <source>
        <dbReference type="SAM" id="Phobius"/>
    </source>
</evidence>
<sequence length="152" mass="17052">MTGLRLFGYGCLTIITGAILATAGVLAWFIADRGLPVDVKETTVLTPVVRPGGKLVIRQRLDYLRNCSAYVDRALFDAHTHRVILPAVRYERPPQGLGPRTITFTVTVPEEFGPGAGEYHAAPEYHCNPLQRHYWPITRAQNVVRFQIERKP</sequence>
<feature type="transmembrane region" description="Helical" evidence="1">
    <location>
        <begin position="6"/>
        <end position="31"/>
    </location>
</feature>
<dbReference type="EMBL" id="LT962688">
    <property type="protein sequence ID" value="SOR28450.1"/>
    <property type="molecule type" value="Genomic_DNA"/>
</dbReference>
<protein>
    <submittedName>
        <fullName evidence="2">Uncharacterized protein</fullName>
    </submittedName>
</protein>
<keyword evidence="1" id="KW-1133">Transmembrane helix</keyword>
<evidence type="ECO:0000313" key="3">
    <source>
        <dbReference type="Proteomes" id="UP000233769"/>
    </source>
</evidence>
<gene>
    <name evidence="2" type="ORF">TK0001_1848</name>
</gene>
<reference evidence="3" key="1">
    <citation type="submission" date="2017-10" db="EMBL/GenBank/DDBJ databases">
        <authorList>
            <person name="Regsiter A."/>
            <person name="William W."/>
        </authorList>
    </citation>
    <scope>NUCLEOTIDE SEQUENCE [LARGE SCALE GENOMIC DNA]</scope>
</reference>
<organism evidence="2 3">
    <name type="scientific">Methylorubrum extorquens</name>
    <name type="common">Methylobacterium dichloromethanicum</name>
    <name type="synonym">Methylobacterium extorquens</name>
    <dbReference type="NCBI Taxonomy" id="408"/>
    <lineage>
        <taxon>Bacteria</taxon>
        <taxon>Pseudomonadati</taxon>
        <taxon>Pseudomonadota</taxon>
        <taxon>Alphaproteobacteria</taxon>
        <taxon>Hyphomicrobiales</taxon>
        <taxon>Methylobacteriaceae</taxon>
        <taxon>Methylorubrum</taxon>
    </lineage>
</organism>
<evidence type="ECO:0000313" key="2">
    <source>
        <dbReference type="EMBL" id="SOR28450.1"/>
    </source>
</evidence>
<dbReference type="AlphaFoldDB" id="A0A2N9AMR7"/>
<dbReference type="Proteomes" id="UP000233769">
    <property type="component" value="Chromosome tk0001"/>
</dbReference>
<accession>A0A2N9AMR7</accession>
<proteinExistence type="predicted"/>